<sequence length="75" mass="8668">MRIYDITPYLGITFQTPRGDGFITASAVVNGNPLVQIKTNKEIIWIPFEKEPFDMNLCKGHTRKLRINKFDVDKL</sequence>
<dbReference type="RefSeq" id="WP_307408511.1">
    <property type="nucleotide sequence ID" value="NZ_JAUSUR010000004.1"/>
</dbReference>
<accession>A0ABU0E421</accession>
<name>A0ABU0E421_9FIRM</name>
<reference evidence="1 2" key="1">
    <citation type="submission" date="2023-07" db="EMBL/GenBank/DDBJ databases">
        <title>Genomic Encyclopedia of Type Strains, Phase IV (KMG-IV): sequencing the most valuable type-strain genomes for metagenomic binning, comparative biology and taxonomic classification.</title>
        <authorList>
            <person name="Goeker M."/>
        </authorList>
    </citation>
    <scope>NUCLEOTIDE SEQUENCE [LARGE SCALE GENOMIC DNA]</scope>
    <source>
        <strain evidence="1 2">DSM 16784</strain>
    </source>
</reference>
<comment type="caution">
    <text evidence="1">The sequence shown here is derived from an EMBL/GenBank/DDBJ whole genome shotgun (WGS) entry which is preliminary data.</text>
</comment>
<keyword evidence="2" id="KW-1185">Reference proteome</keyword>
<protein>
    <submittedName>
        <fullName evidence="1">Uncharacterized protein</fullName>
    </submittedName>
</protein>
<evidence type="ECO:0000313" key="1">
    <source>
        <dbReference type="EMBL" id="MDQ0361630.1"/>
    </source>
</evidence>
<organism evidence="1 2">
    <name type="scientific">Breznakia pachnodae</name>
    <dbReference type="NCBI Taxonomy" id="265178"/>
    <lineage>
        <taxon>Bacteria</taxon>
        <taxon>Bacillati</taxon>
        <taxon>Bacillota</taxon>
        <taxon>Erysipelotrichia</taxon>
        <taxon>Erysipelotrichales</taxon>
        <taxon>Erysipelotrichaceae</taxon>
        <taxon>Breznakia</taxon>
    </lineage>
</organism>
<dbReference type="Proteomes" id="UP001230220">
    <property type="component" value="Unassembled WGS sequence"/>
</dbReference>
<evidence type="ECO:0000313" key="2">
    <source>
        <dbReference type="Proteomes" id="UP001230220"/>
    </source>
</evidence>
<gene>
    <name evidence="1" type="ORF">J2S15_002380</name>
</gene>
<proteinExistence type="predicted"/>
<dbReference type="EMBL" id="JAUSUR010000004">
    <property type="protein sequence ID" value="MDQ0361630.1"/>
    <property type="molecule type" value="Genomic_DNA"/>
</dbReference>